<organism evidence="6">
    <name type="scientific">Chromera velia CCMP2878</name>
    <dbReference type="NCBI Taxonomy" id="1169474"/>
    <lineage>
        <taxon>Eukaryota</taxon>
        <taxon>Sar</taxon>
        <taxon>Alveolata</taxon>
        <taxon>Colpodellida</taxon>
        <taxon>Chromeraceae</taxon>
        <taxon>Chromera</taxon>
    </lineage>
</organism>
<evidence type="ECO:0000313" key="6">
    <source>
        <dbReference type="EMBL" id="CEM48501.1"/>
    </source>
</evidence>
<evidence type="ECO:0000256" key="5">
    <source>
        <dbReference type="SAM" id="SignalP"/>
    </source>
</evidence>
<dbReference type="InterPro" id="IPR022796">
    <property type="entry name" value="Chloroa_b-bind"/>
</dbReference>
<dbReference type="AlphaFoldDB" id="A0A0G4HVJ7"/>
<evidence type="ECO:0000256" key="1">
    <source>
        <dbReference type="ARBA" id="ARBA00004229"/>
    </source>
</evidence>
<feature type="region of interest" description="Disordered" evidence="4">
    <location>
        <begin position="35"/>
        <end position="86"/>
    </location>
</feature>
<feature type="region of interest" description="Disordered" evidence="4">
    <location>
        <begin position="227"/>
        <end position="261"/>
    </location>
</feature>
<proteinExistence type="predicted"/>
<feature type="compositionally biased region" description="Acidic residues" evidence="4">
    <location>
        <begin position="117"/>
        <end position="129"/>
    </location>
</feature>
<feature type="compositionally biased region" description="Low complexity" evidence="4">
    <location>
        <begin position="232"/>
        <end position="254"/>
    </location>
</feature>
<keyword evidence="3" id="KW-0934">Plastid</keyword>
<evidence type="ECO:0000256" key="3">
    <source>
        <dbReference type="ARBA" id="ARBA00022640"/>
    </source>
</evidence>
<comment type="subcellular location">
    <subcellularLocation>
        <location evidence="1">Plastid</location>
        <location evidence="1">Chloroplast</location>
    </subcellularLocation>
</comment>
<evidence type="ECO:0000256" key="4">
    <source>
        <dbReference type="SAM" id="MobiDB-lite"/>
    </source>
</evidence>
<dbReference type="VEuPathDB" id="CryptoDB:Cvel_8878"/>
<protein>
    <submittedName>
        <fullName evidence="6">Uncharacterized protein</fullName>
    </submittedName>
</protein>
<keyword evidence="2" id="KW-0150">Chloroplast</keyword>
<dbReference type="SUPFAM" id="SSF103511">
    <property type="entry name" value="Chlorophyll a-b binding protein"/>
    <property type="match status" value="1"/>
</dbReference>
<reference evidence="6" key="1">
    <citation type="submission" date="2014-11" db="EMBL/GenBank/DDBJ databases">
        <authorList>
            <person name="Otto D Thomas"/>
            <person name="Naeem Raeece"/>
        </authorList>
    </citation>
    <scope>NUCLEOTIDE SEQUENCE</scope>
</reference>
<dbReference type="EMBL" id="CDMZ01004058">
    <property type="protein sequence ID" value="CEM48501.1"/>
    <property type="molecule type" value="Genomic_DNA"/>
</dbReference>
<feature type="region of interest" description="Disordered" evidence="4">
    <location>
        <begin position="117"/>
        <end position="185"/>
    </location>
</feature>
<evidence type="ECO:0000256" key="2">
    <source>
        <dbReference type="ARBA" id="ARBA00022528"/>
    </source>
</evidence>
<feature type="signal peptide" evidence="5">
    <location>
        <begin position="1"/>
        <end position="21"/>
    </location>
</feature>
<name>A0A0G4HVJ7_9ALVE</name>
<sequence>MSFGKPALLSVATVLFGATSAERVFLTPAFQSPLVPQSQKRRAGRFTRGSSASDRGFLLPQISLSASSVENEGGREESEDPSEDPTLRAFKERIKTLGMTSDSVGGGGFVLGRSGWDEEGEVEEQEETEFPASFRTEAAETRTSLPAASSAVGLQREVQGVYGSSEVASSPSSFPPSPSSPIVIPPSFNATQSALAADTTFPSESRFKYGSERLKAIYDRTVKKVPTSNFAPSTLEPPSNELPLSALSASSSSSQQEVKDGEKKNLVVEGLSKWAEQVEKIESRDRKAKIEIAMKTDPTLVAETVMEDSSDSAFAPFFSPRRQLKEALDAEQGASGELKEDALMWQQLYAMDDSGFLASSSEEADRLKIAKLKRREWLKQVELKHGRLAILAALSWAAAFATNGGSHIIEFFRAISIPWVARKAAEFSVVPSILEGVFYLSDWGKRVSKEVTQRIEKDLEANLASINRATGILDKMKRSERVHGRLAVAVLFCVFAWLYVSEQTPQEIAEGVRDKVVDALPLFAENPATDPAAVVADLAAESVMPPGASVADLTVSAGDVLGSVSLS</sequence>
<dbReference type="Pfam" id="PF00504">
    <property type="entry name" value="Chloroa_b-bind"/>
    <property type="match status" value="1"/>
</dbReference>
<dbReference type="Gene3D" id="1.10.3460.10">
    <property type="entry name" value="Chlorophyll a/b binding protein domain"/>
    <property type="match status" value="1"/>
</dbReference>
<accession>A0A0G4HVJ7</accession>
<feature type="chain" id="PRO_5005191895" evidence="5">
    <location>
        <begin position="22"/>
        <end position="567"/>
    </location>
</feature>
<gene>
    <name evidence="6" type="ORF">Cvel_8878</name>
</gene>
<keyword evidence="5" id="KW-0732">Signal</keyword>
<dbReference type="GO" id="GO:0009507">
    <property type="term" value="C:chloroplast"/>
    <property type="evidence" value="ECO:0007669"/>
    <property type="project" value="UniProtKB-SubCell"/>
</dbReference>